<dbReference type="PROSITE" id="PS50011">
    <property type="entry name" value="PROTEIN_KINASE_DOM"/>
    <property type="match status" value="1"/>
</dbReference>
<proteinExistence type="predicted"/>
<keyword evidence="2" id="KW-0808">Transferase</keyword>
<evidence type="ECO:0000259" key="1">
    <source>
        <dbReference type="PROSITE" id="PS50011"/>
    </source>
</evidence>
<dbReference type="OrthoDB" id="2523927at2759"/>
<evidence type="ECO:0000313" key="3">
    <source>
        <dbReference type="Proteomes" id="UP000623467"/>
    </source>
</evidence>
<feature type="domain" description="Protein kinase" evidence="1">
    <location>
        <begin position="348"/>
        <end position="507"/>
    </location>
</feature>
<dbReference type="Gene3D" id="1.10.510.10">
    <property type="entry name" value="Transferase(Phosphotransferase) domain 1"/>
    <property type="match status" value="1"/>
</dbReference>
<name>A0A8H6WUE5_9AGAR</name>
<sequence length="507" mass="57038">MARTNAGKLATYSDEARDANLQNAHESATSWLGNDSSTYRDALRLCMHVPPVLRDGECKSTATKALSDKERDTRPLRKIVIDRDWLDTLLGSEYIQSCLDNPYRPKQSRMKLYSHLVTDRWQPQPPECNESRTNDFHLTYIVRPASVVAGSILGQNFTATYAATSNNTTGDLEVRTADRWYIISEDKRGTVFEAHLPALLSLAGPDTFPWPVPTVNPREPIWAQLLEYDILYGKLFSSLGTIYVYRKRGDDMMYISKVYEDFDEEVLRTTALILLAHNPPQSPPLMSRVLATVAEQPIVHSVSSWLKDKAFQFMLIIGTVYGAPGIGLKTSNGYRLFYPVGQENIFPSIFSRRLGSGASGTVFLSTDGRHVLKVFANQERARSEANMLAACLEYPHINVPTFRGLYSDGHRFAIVMSYAGTGMENIFIASDDQKRQIITILTALHRKNIHHHDVRADNILVDHRGVVTLVDYDKAVTVNGKCSYCSDIEVIDALRDSMGRHETNSYM</sequence>
<dbReference type="AlphaFoldDB" id="A0A8H6WUE5"/>
<dbReference type="PROSITE" id="PS00109">
    <property type="entry name" value="PROTEIN_KINASE_TYR"/>
    <property type="match status" value="1"/>
</dbReference>
<organism evidence="2 3">
    <name type="scientific">Mycena sanguinolenta</name>
    <dbReference type="NCBI Taxonomy" id="230812"/>
    <lineage>
        <taxon>Eukaryota</taxon>
        <taxon>Fungi</taxon>
        <taxon>Dikarya</taxon>
        <taxon>Basidiomycota</taxon>
        <taxon>Agaricomycotina</taxon>
        <taxon>Agaricomycetes</taxon>
        <taxon>Agaricomycetidae</taxon>
        <taxon>Agaricales</taxon>
        <taxon>Marasmiineae</taxon>
        <taxon>Mycenaceae</taxon>
        <taxon>Mycena</taxon>
    </lineage>
</organism>
<dbReference type="GO" id="GO:0004672">
    <property type="term" value="F:protein kinase activity"/>
    <property type="evidence" value="ECO:0007669"/>
    <property type="project" value="InterPro"/>
</dbReference>
<protein>
    <submittedName>
        <fullName evidence="2">Kinase-like protein</fullName>
    </submittedName>
</protein>
<dbReference type="EMBL" id="JACAZH010000080">
    <property type="protein sequence ID" value="KAF7328434.1"/>
    <property type="molecule type" value="Genomic_DNA"/>
</dbReference>
<accession>A0A8H6WUE5</accession>
<comment type="caution">
    <text evidence="2">The sequence shown here is derived from an EMBL/GenBank/DDBJ whole genome shotgun (WGS) entry which is preliminary data.</text>
</comment>
<dbReference type="InterPro" id="IPR011009">
    <property type="entry name" value="Kinase-like_dom_sf"/>
</dbReference>
<dbReference type="GO" id="GO:0005524">
    <property type="term" value="F:ATP binding"/>
    <property type="evidence" value="ECO:0007669"/>
    <property type="project" value="InterPro"/>
</dbReference>
<dbReference type="SUPFAM" id="SSF56112">
    <property type="entry name" value="Protein kinase-like (PK-like)"/>
    <property type="match status" value="1"/>
</dbReference>
<keyword evidence="2" id="KW-0418">Kinase</keyword>
<evidence type="ECO:0000313" key="2">
    <source>
        <dbReference type="EMBL" id="KAF7328434.1"/>
    </source>
</evidence>
<dbReference type="InterPro" id="IPR008266">
    <property type="entry name" value="Tyr_kinase_AS"/>
</dbReference>
<dbReference type="SMART" id="SM00220">
    <property type="entry name" value="S_TKc"/>
    <property type="match status" value="1"/>
</dbReference>
<keyword evidence="3" id="KW-1185">Reference proteome</keyword>
<dbReference type="InterPro" id="IPR000719">
    <property type="entry name" value="Prot_kinase_dom"/>
</dbReference>
<reference evidence="2" key="1">
    <citation type="submission" date="2020-05" db="EMBL/GenBank/DDBJ databases">
        <title>Mycena genomes resolve the evolution of fungal bioluminescence.</title>
        <authorList>
            <person name="Tsai I.J."/>
        </authorList>
    </citation>
    <scope>NUCLEOTIDE SEQUENCE</scope>
    <source>
        <strain evidence="2">160909Yilan</strain>
    </source>
</reference>
<dbReference type="Proteomes" id="UP000623467">
    <property type="component" value="Unassembled WGS sequence"/>
</dbReference>
<dbReference type="Pfam" id="PF00069">
    <property type="entry name" value="Pkinase"/>
    <property type="match status" value="1"/>
</dbReference>
<gene>
    <name evidence="2" type="ORF">MSAN_02484200</name>
</gene>